<name>A0A9Q1KHM3_9CARY</name>
<accession>A0A9Q1KHM3</accession>
<keyword evidence="2" id="KW-1185">Reference proteome</keyword>
<comment type="caution">
    <text evidence="1">The sequence shown here is derived from an EMBL/GenBank/DDBJ whole genome shotgun (WGS) entry which is preliminary data.</text>
</comment>
<dbReference type="OrthoDB" id="1939467at2759"/>
<dbReference type="AlphaFoldDB" id="A0A9Q1KHM3"/>
<reference evidence="1" key="1">
    <citation type="submission" date="2022-04" db="EMBL/GenBank/DDBJ databases">
        <title>Carnegiea gigantea Genome sequencing and assembly v2.</title>
        <authorList>
            <person name="Copetti D."/>
            <person name="Sanderson M.J."/>
            <person name="Burquez A."/>
            <person name="Wojciechowski M.F."/>
        </authorList>
    </citation>
    <scope>NUCLEOTIDE SEQUENCE</scope>
    <source>
        <strain evidence="1">SGP5-SGP5p</strain>
        <tissue evidence="1">Aerial part</tissue>
    </source>
</reference>
<sequence>MIRVAVVKLTQGSRRTEVIWLSHNCGQRKYMTREVVVDCLKARRCSAKYGNVQGKEKGFKGNKGKLVQIKEKVVENEGEGMCTLEVVCALSSELEDFHKSTIEETVWNPVLKYKMFVLGSHLVWNLVGSWILETKAFKIGRREVPFSVYDVALLMGLPATGENVTFEWGYTSMSVQICILMLMTRQPGGVELVLLCDKNVLCLMHVAMLIFPFLEVQELKRREPTMKAFNETDYFQAYVEDAQGIISIEDRL</sequence>
<protein>
    <submittedName>
        <fullName evidence="1">Uncharacterized protein</fullName>
    </submittedName>
</protein>
<dbReference type="Proteomes" id="UP001153076">
    <property type="component" value="Unassembled WGS sequence"/>
</dbReference>
<gene>
    <name evidence="1" type="ORF">Cgig2_000815</name>
</gene>
<proteinExistence type="predicted"/>
<organism evidence="1 2">
    <name type="scientific">Carnegiea gigantea</name>
    <dbReference type="NCBI Taxonomy" id="171969"/>
    <lineage>
        <taxon>Eukaryota</taxon>
        <taxon>Viridiplantae</taxon>
        <taxon>Streptophyta</taxon>
        <taxon>Embryophyta</taxon>
        <taxon>Tracheophyta</taxon>
        <taxon>Spermatophyta</taxon>
        <taxon>Magnoliopsida</taxon>
        <taxon>eudicotyledons</taxon>
        <taxon>Gunneridae</taxon>
        <taxon>Pentapetalae</taxon>
        <taxon>Caryophyllales</taxon>
        <taxon>Cactineae</taxon>
        <taxon>Cactaceae</taxon>
        <taxon>Cactoideae</taxon>
        <taxon>Echinocereeae</taxon>
        <taxon>Carnegiea</taxon>
    </lineage>
</organism>
<dbReference type="EMBL" id="JAKOGI010000095">
    <property type="protein sequence ID" value="KAJ8444536.1"/>
    <property type="molecule type" value="Genomic_DNA"/>
</dbReference>
<evidence type="ECO:0000313" key="2">
    <source>
        <dbReference type="Proteomes" id="UP001153076"/>
    </source>
</evidence>
<evidence type="ECO:0000313" key="1">
    <source>
        <dbReference type="EMBL" id="KAJ8444536.1"/>
    </source>
</evidence>